<dbReference type="RefSeq" id="WP_007095393.1">
    <property type="nucleotide sequence ID" value="NZ_CP142125.1"/>
</dbReference>
<sequence length="92" mass="11136">MKYLLLIFIKAYWFLIPKSKRKKCIFRVSCSNHVYKTAMNKGFIAGCKAFKYRFYNCRHGYEIFKNPVNNEMQIKLRNNEVLNQKDIAERFL</sequence>
<evidence type="ECO:0000313" key="1">
    <source>
        <dbReference type="EMBL" id="EDP98380.1"/>
    </source>
</evidence>
<dbReference type="HOGENOM" id="CLU_2409420_0_0_10"/>
<organism evidence="1 2">
    <name type="scientific">Kordia algicida OT-1</name>
    <dbReference type="NCBI Taxonomy" id="391587"/>
    <lineage>
        <taxon>Bacteria</taxon>
        <taxon>Pseudomonadati</taxon>
        <taxon>Bacteroidota</taxon>
        <taxon>Flavobacteriia</taxon>
        <taxon>Flavobacteriales</taxon>
        <taxon>Flavobacteriaceae</taxon>
        <taxon>Kordia</taxon>
    </lineage>
</organism>
<dbReference type="STRING" id="391587.KAOT1_14222"/>
<dbReference type="AlphaFoldDB" id="A9DKQ9"/>
<dbReference type="EMBL" id="ABIB01000001">
    <property type="protein sequence ID" value="EDP98380.1"/>
    <property type="molecule type" value="Genomic_DNA"/>
</dbReference>
<accession>A9DKQ9</accession>
<name>A9DKQ9_9FLAO</name>
<dbReference type="Proteomes" id="UP000002945">
    <property type="component" value="Unassembled WGS sequence"/>
</dbReference>
<gene>
    <name evidence="1" type="ORF">KAOT1_14222</name>
</gene>
<dbReference type="NCBIfam" id="TIGR00278">
    <property type="entry name" value="membrane protein insertion efficiency factor YidD"/>
    <property type="match status" value="1"/>
</dbReference>
<evidence type="ECO:0008006" key="3">
    <source>
        <dbReference type="Google" id="ProtNLM"/>
    </source>
</evidence>
<proteinExistence type="predicted"/>
<keyword evidence="2" id="KW-1185">Reference proteome</keyword>
<reference evidence="1 2" key="1">
    <citation type="journal article" date="2011" name="J. Bacteriol.">
        <title>Genome sequence of the algicidal bacterium Kordia algicida OT-1.</title>
        <authorList>
            <person name="Lee H.S."/>
            <person name="Kang S.G."/>
            <person name="Kwon K.K."/>
            <person name="Lee J.H."/>
            <person name="Kim S.J."/>
        </authorList>
    </citation>
    <scope>NUCLEOTIDE SEQUENCE [LARGE SCALE GENOMIC DNA]</scope>
    <source>
        <strain evidence="1 2">OT-1</strain>
    </source>
</reference>
<comment type="caution">
    <text evidence="1">The sequence shown here is derived from an EMBL/GenBank/DDBJ whole genome shotgun (WGS) entry which is preliminary data.</text>
</comment>
<evidence type="ECO:0000313" key="2">
    <source>
        <dbReference type="Proteomes" id="UP000002945"/>
    </source>
</evidence>
<protein>
    <recommendedName>
        <fullName evidence="3">Membrane protein insertion efficiency factor YidD</fullName>
    </recommendedName>
</protein>
<dbReference type="OrthoDB" id="710170at2"/>
<dbReference type="InterPro" id="IPR002696">
    <property type="entry name" value="Membr_insert_effic_factor_YidD"/>
</dbReference>
<dbReference type="eggNOG" id="COG0759">
    <property type="taxonomic scope" value="Bacteria"/>
</dbReference>